<dbReference type="InterPro" id="IPR011990">
    <property type="entry name" value="TPR-like_helical_dom_sf"/>
</dbReference>
<dbReference type="Gene3D" id="1.25.40.10">
    <property type="entry name" value="Tetratricopeptide repeat domain"/>
    <property type="match status" value="2"/>
</dbReference>
<dbReference type="AlphaFoldDB" id="A0A7X0H5L7"/>
<dbReference type="RefSeq" id="WP_184675806.1">
    <property type="nucleotide sequence ID" value="NZ_JACHGY010000001.1"/>
</dbReference>
<evidence type="ECO:0000313" key="2">
    <source>
        <dbReference type="Proteomes" id="UP000541810"/>
    </source>
</evidence>
<keyword evidence="2" id="KW-1185">Reference proteome</keyword>
<accession>A0A7X0H5L7</accession>
<dbReference type="Proteomes" id="UP000541810">
    <property type="component" value="Unassembled WGS sequence"/>
</dbReference>
<organism evidence="1 2">
    <name type="scientific">Algisphaera agarilytica</name>
    <dbReference type="NCBI Taxonomy" id="1385975"/>
    <lineage>
        <taxon>Bacteria</taxon>
        <taxon>Pseudomonadati</taxon>
        <taxon>Planctomycetota</taxon>
        <taxon>Phycisphaerae</taxon>
        <taxon>Phycisphaerales</taxon>
        <taxon>Phycisphaeraceae</taxon>
        <taxon>Algisphaera</taxon>
    </lineage>
</organism>
<protein>
    <submittedName>
        <fullName evidence="1">Tetratricopeptide (TPR) repeat protein</fullName>
    </submittedName>
</protein>
<sequence length="325" mass="36339">MSYSAITDVRIGFLVAALLVVLIHPPSHSQESESLNLLLEEASKELTYFNFDLAYKLYGQAVDKAGSPGSDVWLQATFGRALSAQHRSPATRDLIEEAIEGYQSIADQAPQTPFAARSVLNLGRIDEIRDYLGDEIDLEGAREHYRRVFETWPDLDAADQAALFYAGTYFQDFKNLDGVKLGLEFLEGWITDRDDRDGASMTWEVMGQVRYHHLQDYAGAVRCFIKADDLGLTDPNGAGVLYWQLGQAAQNELDDLPTAIRYYQKIITDAPRSGRAFNAQLALEDLQEKRPDLNIEIPEVQLFLAKPEELLENEDNASGETGDTP</sequence>
<comment type="caution">
    <text evidence="1">The sequence shown here is derived from an EMBL/GenBank/DDBJ whole genome shotgun (WGS) entry which is preliminary data.</text>
</comment>
<evidence type="ECO:0000313" key="1">
    <source>
        <dbReference type="EMBL" id="MBB6428556.1"/>
    </source>
</evidence>
<reference evidence="1 2" key="1">
    <citation type="submission" date="2020-08" db="EMBL/GenBank/DDBJ databases">
        <title>Genomic Encyclopedia of Type Strains, Phase IV (KMG-IV): sequencing the most valuable type-strain genomes for metagenomic binning, comparative biology and taxonomic classification.</title>
        <authorList>
            <person name="Goeker M."/>
        </authorList>
    </citation>
    <scope>NUCLEOTIDE SEQUENCE [LARGE SCALE GENOMIC DNA]</scope>
    <source>
        <strain evidence="1 2">DSM 103725</strain>
    </source>
</reference>
<dbReference type="SUPFAM" id="SSF48452">
    <property type="entry name" value="TPR-like"/>
    <property type="match status" value="1"/>
</dbReference>
<proteinExistence type="predicted"/>
<gene>
    <name evidence="1" type="ORF">HNQ40_000362</name>
</gene>
<name>A0A7X0H5L7_9BACT</name>
<dbReference type="EMBL" id="JACHGY010000001">
    <property type="protein sequence ID" value="MBB6428556.1"/>
    <property type="molecule type" value="Genomic_DNA"/>
</dbReference>